<dbReference type="InterPro" id="IPR008581">
    <property type="entry name" value="DUF863_pln"/>
</dbReference>
<feature type="region of interest" description="Disordered" evidence="1">
    <location>
        <begin position="664"/>
        <end position="687"/>
    </location>
</feature>
<proteinExistence type="predicted"/>
<keyword evidence="3" id="KW-1185">Reference proteome</keyword>
<evidence type="ECO:0000313" key="3">
    <source>
        <dbReference type="Proteomes" id="UP001345219"/>
    </source>
</evidence>
<gene>
    <name evidence="2" type="ORF">SAY87_026657</name>
</gene>
<name>A0AAN7GY83_9MYRT</name>
<dbReference type="Pfam" id="PF05904">
    <property type="entry name" value="DUF863"/>
    <property type="match status" value="1"/>
</dbReference>
<dbReference type="Proteomes" id="UP001345219">
    <property type="component" value="Chromosome 21"/>
</dbReference>
<accession>A0AAN7GY83</accession>
<sequence length="744" mass="82488">MGTEVQMKMFSSEYLFKENDKGENIRELLNCDNNTIVNGNQSIGFSRWPMSDKYVGCEKEELRQMILKQEAIFRHQLQELHRLYKIQGDLMNEVKSKDLSKSLPASSTFQSTLISSNDESKQQLHNFLSGLPRSGKIATSEVAQIAFKSKVGGTINRQLLDLKLPADRCYAKEQEVPRYSESGLQTEELSASTFADIPGCWPREKLQVMDRPESLQANFHARGLLNNPMTVQLSSTGSSFASQTLHGEIQAHPFGSRQVDFVKILKPVSLSSDHQSSVQQTSNKLFGVEISQRSHGRPEPSLQELPAVLSMNFMKPVQGPCIVNGGLLDSGHRQGKGSYQMTHDSLLVNFPQFVGMNKKEVGMPHCLVQGTYDTVRTVGTIDQQGNGKAHGSYLDKSHSVNGVGSFNSNVMDNSRIPSSAAMAIKYTVDNEQSFERKNTNICRSREFLDLNVCPPSSEEETLPTLHSETSHHIMSTRGEIDLEVPVHKIGESSGEGSTSSKQGSSVISDAILGEKNDEPLRVAAGTLVAMSTFPDEVQEQQILPDEVEDMNDEILHWFAEITISSLPVSSSDSDLLGMDYFELATLNLAETKVEELSYKPPASEELQETSSSAGRIQKGHGRRGRRKDFQRDVLPGLTSLSRNEVTKDLQTIEGLIKATDRAERAGLMQKNSSASRDGKARGRAKRRNVDVDNEVMKPPAAEEPKCRVLSINENALVGWGKRARRPRRSRCSAAVHPLHLKEVF</sequence>
<evidence type="ECO:0000256" key="1">
    <source>
        <dbReference type="SAM" id="MobiDB-lite"/>
    </source>
</evidence>
<dbReference type="AlphaFoldDB" id="A0AAN7GY83"/>
<feature type="compositionally biased region" description="Basic residues" evidence="1">
    <location>
        <begin position="617"/>
        <end position="628"/>
    </location>
</feature>
<dbReference type="PANTHER" id="PTHR33167:SF29">
    <property type="entry name" value="T28K15.14 PROTEIN"/>
    <property type="match status" value="1"/>
</dbReference>
<dbReference type="PANTHER" id="PTHR33167">
    <property type="entry name" value="TRANSCRIPTION FACTOR, PUTATIVE (DUF863)-RELATED"/>
    <property type="match status" value="1"/>
</dbReference>
<reference evidence="2 3" key="1">
    <citation type="journal article" date="2023" name="Hortic Res">
        <title>Pangenome of water caltrop reveals structural variations and asymmetric subgenome divergence after allopolyploidization.</title>
        <authorList>
            <person name="Zhang X."/>
            <person name="Chen Y."/>
            <person name="Wang L."/>
            <person name="Yuan Y."/>
            <person name="Fang M."/>
            <person name="Shi L."/>
            <person name="Lu R."/>
            <person name="Comes H.P."/>
            <person name="Ma Y."/>
            <person name="Chen Y."/>
            <person name="Huang G."/>
            <person name="Zhou Y."/>
            <person name="Zheng Z."/>
            <person name="Qiu Y."/>
        </authorList>
    </citation>
    <scope>NUCLEOTIDE SEQUENCE [LARGE SCALE GENOMIC DNA]</scope>
    <source>
        <tissue evidence="2">Roots</tissue>
    </source>
</reference>
<comment type="caution">
    <text evidence="2">The sequence shown here is derived from an EMBL/GenBank/DDBJ whole genome shotgun (WGS) entry which is preliminary data.</text>
</comment>
<organism evidence="2 3">
    <name type="scientific">Trapa incisa</name>
    <dbReference type="NCBI Taxonomy" id="236973"/>
    <lineage>
        <taxon>Eukaryota</taxon>
        <taxon>Viridiplantae</taxon>
        <taxon>Streptophyta</taxon>
        <taxon>Embryophyta</taxon>
        <taxon>Tracheophyta</taxon>
        <taxon>Spermatophyta</taxon>
        <taxon>Magnoliopsida</taxon>
        <taxon>eudicotyledons</taxon>
        <taxon>Gunneridae</taxon>
        <taxon>Pentapetalae</taxon>
        <taxon>rosids</taxon>
        <taxon>malvids</taxon>
        <taxon>Myrtales</taxon>
        <taxon>Lythraceae</taxon>
        <taxon>Trapa</taxon>
    </lineage>
</organism>
<dbReference type="EMBL" id="JAXIOK010000018">
    <property type="protein sequence ID" value="KAK4749208.1"/>
    <property type="molecule type" value="Genomic_DNA"/>
</dbReference>
<feature type="region of interest" description="Disordered" evidence="1">
    <location>
        <begin position="599"/>
        <end position="633"/>
    </location>
</feature>
<protein>
    <submittedName>
        <fullName evidence="2">Uncharacterized protein</fullName>
    </submittedName>
</protein>
<evidence type="ECO:0000313" key="2">
    <source>
        <dbReference type="EMBL" id="KAK4749208.1"/>
    </source>
</evidence>